<feature type="compositionally biased region" description="Pro residues" evidence="1">
    <location>
        <begin position="8"/>
        <end position="21"/>
    </location>
</feature>
<feature type="region of interest" description="Disordered" evidence="1">
    <location>
        <begin position="1"/>
        <end position="22"/>
    </location>
</feature>
<dbReference type="InParanoid" id="A0A067QFD4"/>
<dbReference type="AlphaFoldDB" id="A0A067QFD4"/>
<keyword evidence="3" id="KW-1185">Reference proteome</keyword>
<accession>A0A067QFD4</accession>
<protein>
    <submittedName>
        <fullName evidence="2">Uncharacterized protein</fullName>
    </submittedName>
</protein>
<feature type="compositionally biased region" description="Acidic residues" evidence="1">
    <location>
        <begin position="204"/>
        <end position="213"/>
    </location>
</feature>
<evidence type="ECO:0000256" key="1">
    <source>
        <dbReference type="SAM" id="MobiDB-lite"/>
    </source>
</evidence>
<organism evidence="2 3">
    <name type="scientific">Jaapia argillacea MUCL 33604</name>
    <dbReference type="NCBI Taxonomy" id="933084"/>
    <lineage>
        <taxon>Eukaryota</taxon>
        <taxon>Fungi</taxon>
        <taxon>Dikarya</taxon>
        <taxon>Basidiomycota</taxon>
        <taxon>Agaricomycotina</taxon>
        <taxon>Agaricomycetes</taxon>
        <taxon>Agaricomycetidae</taxon>
        <taxon>Jaapiales</taxon>
        <taxon>Jaapiaceae</taxon>
        <taxon>Jaapia</taxon>
    </lineage>
</organism>
<dbReference type="Proteomes" id="UP000027265">
    <property type="component" value="Unassembled WGS sequence"/>
</dbReference>
<gene>
    <name evidence="2" type="ORF">JAAARDRAFT_189571</name>
</gene>
<feature type="region of interest" description="Disordered" evidence="1">
    <location>
        <begin position="62"/>
        <end position="141"/>
    </location>
</feature>
<feature type="compositionally biased region" description="Low complexity" evidence="1">
    <location>
        <begin position="104"/>
        <end position="117"/>
    </location>
</feature>
<reference evidence="3" key="1">
    <citation type="journal article" date="2014" name="Proc. Natl. Acad. Sci. U.S.A.">
        <title>Extensive sampling of basidiomycete genomes demonstrates inadequacy of the white-rot/brown-rot paradigm for wood decay fungi.</title>
        <authorList>
            <person name="Riley R."/>
            <person name="Salamov A.A."/>
            <person name="Brown D.W."/>
            <person name="Nagy L.G."/>
            <person name="Floudas D."/>
            <person name="Held B.W."/>
            <person name="Levasseur A."/>
            <person name="Lombard V."/>
            <person name="Morin E."/>
            <person name="Otillar R."/>
            <person name="Lindquist E.A."/>
            <person name="Sun H."/>
            <person name="LaButti K.M."/>
            <person name="Schmutz J."/>
            <person name="Jabbour D."/>
            <person name="Luo H."/>
            <person name="Baker S.E."/>
            <person name="Pisabarro A.G."/>
            <person name="Walton J.D."/>
            <person name="Blanchette R.A."/>
            <person name="Henrissat B."/>
            <person name="Martin F."/>
            <person name="Cullen D."/>
            <person name="Hibbett D.S."/>
            <person name="Grigoriev I.V."/>
        </authorList>
    </citation>
    <scope>NUCLEOTIDE SEQUENCE [LARGE SCALE GENOMIC DNA]</scope>
    <source>
        <strain evidence="3">MUCL 33604</strain>
    </source>
</reference>
<evidence type="ECO:0000313" key="3">
    <source>
        <dbReference type="Proteomes" id="UP000027265"/>
    </source>
</evidence>
<dbReference type="EMBL" id="KL197711">
    <property type="protein sequence ID" value="KDQ62222.1"/>
    <property type="molecule type" value="Genomic_DNA"/>
</dbReference>
<evidence type="ECO:0000313" key="2">
    <source>
        <dbReference type="EMBL" id="KDQ62222.1"/>
    </source>
</evidence>
<feature type="region of interest" description="Disordered" evidence="1">
    <location>
        <begin position="156"/>
        <end position="231"/>
    </location>
</feature>
<sequence>MPELELQSPPPEHTNLPPFPPEDWEQIRASVDCWEAKYAHLLPPVIQCPPYSEGHIICMMPPGPFPEDDNPTTPFWLSGFDDKPQDFRQQAGSRVRPDPDSVSHHSSPSLTPELLSTIDKPEASLTVPSSSSKLDYPLKPEDWKEGHLLDSRWESDKLSDPFTDQEVLPVPLSPYDKPDKENDGVIYDYVSYPDSLPDLNPVSDLEDKDEDEPVSTNPVFEEDLKSASAEH</sequence>
<name>A0A067QFD4_9AGAM</name>
<dbReference type="HOGENOM" id="CLU_1199975_0_0_1"/>
<proteinExistence type="predicted"/>
<feature type="compositionally biased region" description="Basic and acidic residues" evidence="1">
    <location>
        <begin position="222"/>
        <end position="231"/>
    </location>
</feature>